<dbReference type="PRINTS" id="PR00344">
    <property type="entry name" value="BCTRLSENSOR"/>
</dbReference>
<dbReference type="Pfam" id="PF02518">
    <property type="entry name" value="HATPase_c"/>
    <property type="match status" value="1"/>
</dbReference>
<evidence type="ECO:0000256" key="6">
    <source>
        <dbReference type="ARBA" id="ARBA00022692"/>
    </source>
</evidence>
<keyword evidence="8 11" id="KW-1133">Transmembrane helix</keyword>
<keyword evidence="14" id="KW-1185">Reference proteome</keyword>
<evidence type="ECO:0000256" key="1">
    <source>
        <dbReference type="ARBA" id="ARBA00000085"/>
    </source>
</evidence>
<dbReference type="AlphaFoldDB" id="A0A263CYS5"/>
<evidence type="ECO:0000256" key="3">
    <source>
        <dbReference type="ARBA" id="ARBA00012438"/>
    </source>
</evidence>
<dbReference type="EC" id="2.7.13.3" evidence="3"/>
<keyword evidence="5" id="KW-0808">Transferase</keyword>
<dbReference type="EMBL" id="NKYE01000014">
    <property type="protein sequence ID" value="OZM71322.1"/>
    <property type="molecule type" value="Genomic_DNA"/>
</dbReference>
<reference evidence="13 14" key="1">
    <citation type="submission" date="2017-07" db="EMBL/GenBank/DDBJ databases">
        <title>Amycolatopsis antarcticus sp. nov., isolated from the surface of an Antarcticus brown macroalga.</title>
        <authorList>
            <person name="Wang J."/>
            <person name="Leiva S."/>
            <person name="Huang J."/>
            <person name="Huang Y."/>
        </authorList>
    </citation>
    <scope>NUCLEOTIDE SEQUENCE [LARGE SCALE GENOMIC DNA]</scope>
    <source>
        <strain evidence="13 14">AU-G6</strain>
    </source>
</reference>
<dbReference type="PANTHER" id="PTHR45436:SF5">
    <property type="entry name" value="SENSOR HISTIDINE KINASE TRCS"/>
    <property type="match status" value="1"/>
</dbReference>
<dbReference type="GO" id="GO:0005886">
    <property type="term" value="C:plasma membrane"/>
    <property type="evidence" value="ECO:0007669"/>
    <property type="project" value="UniProtKB-SubCell"/>
</dbReference>
<dbReference type="InterPro" id="IPR036097">
    <property type="entry name" value="HisK_dim/P_sf"/>
</dbReference>
<feature type="transmembrane region" description="Helical" evidence="11">
    <location>
        <begin position="12"/>
        <end position="36"/>
    </location>
</feature>
<dbReference type="Gene3D" id="1.10.287.130">
    <property type="match status" value="1"/>
</dbReference>
<protein>
    <recommendedName>
        <fullName evidence="3">histidine kinase</fullName>
        <ecNumber evidence="3">2.7.13.3</ecNumber>
    </recommendedName>
</protein>
<keyword evidence="7 13" id="KW-0418">Kinase</keyword>
<dbReference type="InterPro" id="IPR003661">
    <property type="entry name" value="HisK_dim/P_dom"/>
</dbReference>
<evidence type="ECO:0000256" key="2">
    <source>
        <dbReference type="ARBA" id="ARBA00004236"/>
    </source>
</evidence>
<evidence type="ECO:0000256" key="7">
    <source>
        <dbReference type="ARBA" id="ARBA00022777"/>
    </source>
</evidence>
<dbReference type="InterPro" id="IPR036890">
    <property type="entry name" value="HATPase_C_sf"/>
</dbReference>
<accession>A0A263CYS5</accession>
<dbReference type="Gene3D" id="3.30.565.10">
    <property type="entry name" value="Histidine kinase-like ATPase, C-terminal domain"/>
    <property type="match status" value="1"/>
</dbReference>
<keyword evidence="10 11" id="KW-0472">Membrane</keyword>
<organism evidence="13 14">
    <name type="scientific">Amycolatopsis antarctica</name>
    <dbReference type="NCBI Taxonomy" id="1854586"/>
    <lineage>
        <taxon>Bacteria</taxon>
        <taxon>Bacillati</taxon>
        <taxon>Actinomycetota</taxon>
        <taxon>Actinomycetes</taxon>
        <taxon>Pseudonocardiales</taxon>
        <taxon>Pseudonocardiaceae</taxon>
        <taxon>Amycolatopsis</taxon>
    </lineage>
</organism>
<dbReference type="SMART" id="SM00387">
    <property type="entry name" value="HATPase_c"/>
    <property type="match status" value="1"/>
</dbReference>
<dbReference type="RefSeq" id="WP_094864625.1">
    <property type="nucleotide sequence ID" value="NZ_NKYE01000014.1"/>
</dbReference>
<dbReference type="OrthoDB" id="5012372at2"/>
<evidence type="ECO:0000256" key="4">
    <source>
        <dbReference type="ARBA" id="ARBA00022553"/>
    </source>
</evidence>
<feature type="transmembrane region" description="Helical" evidence="11">
    <location>
        <begin position="172"/>
        <end position="195"/>
    </location>
</feature>
<dbReference type="Pfam" id="PF00512">
    <property type="entry name" value="HisKA"/>
    <property type="match status" value="1"/>
</dbReference>
<dbReference type="InParanoid" id="A0A263CYS5"/>
<dbReference type="CDD" id="cd00082">
    <property type="entry name" value="HisKA"/>
    <property type="match status" value="1"/>
</dbReference>
<dbReference type="Proteomes" id="UP000242444">
    <property type="component" value="Unassembled WGS sequence"/>
</dbReference>
<evidence type="ECO:0000313" key="13">
    <source>
        <dbReference type="EMBL" id="OZM71322.1"/>
    </source>
</evidence>
<keyword evidence="4" id="KW-0597">Phosphoprotein</keyword>
<dbReference type="PANTHER" id="PTHR45436">
    <property type="entry name" value="SENSOR HISTIDINE KINASE YKOH"/>
    <property type="match status" value="1"/>
</dbReference>
<dbReference type="SUPFAM" id="SSF47384">
    <property type="entry name" value="Homodimeric domain of signal transducing histidine kinase"/>
    <property type="match status" value="1"/>
</dbReference>
<evidence type="ECO:0000256" key="9">
    <source>
        <dbReference type="ARBA" id="ARBA00023012"/>
    </source>
</evidence>
<dbReference type="SMART" id="SM00388">
    <property type="entry name" value="HisKA"/>
    <property type="match status" value="1"/>
</dbReference>
<dbReference type="InterPro" id="IPR004358">
    <property type="entry name" value="Sig_transdc_His_kin-like_C"/>
</dbReference>
<dbReference type="PROSITE" id="PS50109">
    <property type="entry name" value="HIS_KIN"/>
    <property type="match status" value="1"/>
</dbReference>
<dbReference type="InterPro" id="IPR003594">
    <property type="entry name" value="HATPase_dom"/>
</dbReference>
<evidence type="ECO:0000256" key="10">
    <source>
        <dbReference type="ARBA" id="ARBA00023136"/>
    </source>
</evidence>
<keyword evidence="9" id="KW-0902">Two-component regulatory system</keyword>
<dbReference type="InterPro" id="IPR005467">
    <property type="entry name" value="His_kinase_dom"/>
</dbReference>
<name>A0A263CYS5_9PSEU</name>
<evidence type="ECO:0000259" key="12">
    <source>
        <dbReference type="PROSITE" id="PS50109"/>
    </source>
</evidence>
<proteinExistence type="predicted"/>
<comment type="caution">
    <text evidence="13">The sequence shown here is derived from an EMBL/GenBank/DDBJ whole genome shotgun (WGS) entry which is preliminary data.</text>
</comment>
<keyword evidence="6 11" id="KW-0812">Transmembrane</keyword>
<comment type="subcellular location">
    <subcellularLocation>
        <location evidence="2">Cell membrane</location>
    </subcellularLocation>
</comment>
<evidence type="ECO:0000256" key="11">
    <source>
        <dbReference type="SAM" id="Phobius"/>
    </source>
</evidence>
<sequence length="416" mass="44183">MNTSAVARLQRLRWLLTLLFTVMNAIGLVAFAWLVLREDTSQSEQRMDGELRRVTSTVTRLIQFDGTLRTGLVDGDPLNRQCPQFAVLPGSGKEFEGYLSAKACVTVDPAVLGGLVGQSARSGSLINGYIRGQNGEWLRAGVEPFLADSGQYIGAVVAITDAGPEQSRHDRLVWMVVGGCLLLVLVVAVSGYLLAGRALRPAAAALEQQEVLLAETAHDLRTPVAALRALAETALRNPAERTELLPRTVRLAARMGSIIDGLLVRARLAAGVEQLDRQPIQLDQLVGAVVQETPKAEARVTLTTAPTTVLADPNLVQRAIGNLLDNAIRYGRIPGSEAIVHITVAGGRVTVADHGPGIDAAKAEENFDRFSSSGGSSGLGLSIVRWVAQAHGGTLTVYNAREGGAIFELSLPVVDA</sequence>
<comment type="catalytic activity">
    <reaction evidence="1">
        <text>ATP + protein L-histidine = ADP + protein N-phospho-L-histidine.</text>
        <dbReference type="EC" id="2.7.13.3"/>
    </reaction>
</comment>
<feature type="domain" description="Histidine kinase" evidence="12">
    <location>
        <begin position="215"/>
        <end position="415"/>
    </location>
</feature>
<dbReference type="InterPro" id="IPR050428">
    <property type="entry name" value="TCS_sensor_his_kinase"/>
</dbReference>
<evidence type="ECO:0000313" key="14">
    <source>
        <dbReference type="Proteomes" id="UP000242444"/>
    </source>
</evidence>
<dbReference type="CDD" id="cd00075">
    <property type="entry name" value="HATPase"/>
    <property type="match status" value="1"/>
</dbReference>
<gene>
    <name evidence="13" type="ORF">CFN78_21275</name>
</gene>
<evidence type="ECO:0000256" key="8">
    <source>
        <dbReference type="ARBA" id="ARBA00022989"/>
    </source>
</evidence>
<evidence type="ECO:0000256" key="5">
    <source>
        <dbReference type="ARBA" id="ARBA00022679"/>
    </source>
</evidence>
<dbReference type="GO" id="GO:0000155">
    <property type="term" value="F:phosphorelay sensor kinase activity"/>
    <property type="evidence" value="ECO:0007669"/>
    <property type="project" value="InterPro"/>
</dbReference>
<dbReference type="SUPFAM" id="SSF55874">
    <property type="entry name" value="ATPase domain of HSP90 chaperone/DNA topoisomerase II/histidine kinase"/>
    <property type="match status" value="1"/>
</dbReference>